<dbReference type="GO" id="GO:0000932">
    <property type="term" value="C:P-body"/>
    <property type="evidence" value="ECO:0007669"/>
    <property type="project" value="UniProtKB-SubCell"/>
</dbReference>
<comment type="similarity">
    <text evidence="3">Belongs to the VTS1 family.</text>
</comment>
<keyword evidence="5" id="KW-0963">Cytoplasm</keyword>
<evidence type="ECO:0000256" key="5">
    <source>
        <dbReference type="ARBA" id="ARBA00022490"/>
    </source>
</evidence>
<keyword evidence="15" id="KW-1185">Reference proteome</keyword>
<reference evidence="15" key="1">
    <citation type="journal article" date="2016" name="Nat. Commun.">
        <title>Genome analysis of three Pneumocystis species reveals adaptation mechanisms to life exclusively in mammalian hosts.</title>
        <authorList>
            <person name="Ma L."/>
            <person name="Chen Z."/>
            <person name="Huang D.W."/>
            <person name="Kutty G."/>
            <person name="Ishihara M."/>
            <person name="Wang H."/>
            <person name="Abouelleil A."/>
            <person name="Bishop L."/>
            <person name="Davey E."/>
            <person name="Deng R."/>
            <person name="Deng X."/>
            <person name="Fan L."/>
            <person name="Fantoni G."/>
            <person name="Fitzgerald M."/>
            <person name="Gogineni E."/>
            <person name="Goldberg J.M."/>
            <person name="Handley G."/>
            <person name="Hu X."/>
            <person name="Huber C."/>
            <person name="Jiao X."/>
            <person name="Jones K."/>
            <person name="Levin J.Z."/>
            <person name="Liu Y."/>
            <person name="Macdonald P."/>
            <person name="Melnikov A."/>
            <person name="Raley C."/>
            <person name="Sassi M."/>
            <person name="Sherman B.T."/>
            <person name="Song X."/>
            <person name="Sykes S."/>
            <person name="Tran B."/>
            <person name="Walsh L."/>
            <person name="Xia Y."/>
            <person name="Yang J."/>
            <person name="Young S."/>
            <person name="Zeng Q."/>
            <person name="Zheng X."/>
            <person name="Stephens R."/>
            <person name="Nusbaum C."/>
            <person name="Birren B.W."/>
            <person name="Azadi P."/>
            <person name="Lempicki R.A."/>
            <person name="Cuomo C.A."/>
            <person name="Kovacs J.A."/>
        </authorList>
    </citation>
    <scope>NUCLEOTIDE SEQUENCE [LARGE SCALE GENOMIC DNA]</scope>
    <source>
        <strain evidence="15">B80</strain>
    </source>
</reference>
<dbReference type="EMBL" id="LFVZ01000009">
    <property type="protein sequence ID" value="KTW27637.1"/>
    <property type="molecule type" value="Genomic_DNA"/>
</dbReference>
<dbReference type="SUPFAM" id="SSF47769">
    <property type="entry name" value="SAM/Pointed domain"/>
    <property type="match status" value="1"/>
</dbReference>
<dbReference type="FunFam" id="1.10.150.50:FF:000033">
    <property type="entry name" value="Protein vts1, variant"/>
    <property type="match status" value="1"/>
</dbReference>
<dbReference type="RefSeq" id="XP_018225519.1">
    <property type="nucleotide sequence ID" value="XM_018370634.1"/>
</dbReference>
<accession>A0A0W4ZGZ1</accession>
<dbReference type="PANTHER" id="PTHR12515:SF5">
    <property type="entry name" value="PROTEIN SMAUG"/>
    <property type="match status" value="1"/>
</dbReference>
<comment type="subunit">
    <text evidence="9">Monomer. Binds to RNA.</text>
</comment>
<dbReference type="GeneID" id="28936837"/>
<dbReference type="PANTHER" id="PTHR12515">
    <property type="entry name" value="STERILE ALPHA MOTIF DOMAIN CONTAINING PROTEIN 4-RELATED"/>
    <property type="match status" value="1"/>
</dbReference>
<evidence type="ECO:0000313" key="15">
    <source>
        <dbReference type="Proteomes" id="UP000054454"/>
    </source>
</evidence>
<dbReference type="GO" id="GO:0005829">
    <property type="term" value="C:cytosol"/>
    <property type="evidence" value="ECO:0007669"/>
    <property type="project" value="UniProtKB-SubCell"/>
</dbReference>
<dbReference type="SMART" id="SM00454">
    <property type="entry name" value="SAM"/>
    <property type="match status" value="1"/>
</dbReference>
<dbReference type="GO" id="GO:0000166">
    <property type="term" value="F:nucleotide binding"/>
    <property type="evidence" value="ECO:0007669"/>
    <property type="project" value="UniProtKB-KW"/>
</dbReference>
<evidence type="ECO:0000256" key="8">
    <source>
        <dbReference type="ARBA" id="ARBA00022927"/>
    </source>
</evidence>
<protein>
    <recommendedName>
        <fullName evidence="10">RNA-binding protein VTS1</fullName>
    </recommendedName>
    <alternativeName>
        <fullName evidence="12">RNA-binding protein vts1</fullName>
    </alternativeName>
</protein>
<dbReference type="InterPro" id="IPR037635">
    <property type="entry name" value="VTS1_SAM"/>
</dbReference>
<dbReference type="InterPro" id="IPR057327">
    <property type="entry name" value="Vts1_dom"/>
</dbReference>
<feature type="domain" description="SAM" evidence="13">
    <location>
        <begin position="500"/>
        <end position="558"/>
    </location>
</feature>
<comment type="subcellular location">
    <subcellularLocation>
        <location evidence="1">Cytoplasm</location>
        <location evidence="1">P-body</location>
    </subcellularLocation>
    <subcellularLocation>
        <location evidence="2">Cytoplasm</location>
        <location evidence="2">Cytosol</location>
    </subcellularLocation>
</comment>
<evidence type="ECO:0000259" key="13">
    <source>
        <dbReference type="PROSITE" id="PS50105"/>
    </source>
</evidence>
<dbReference type="CDD" id="cd09556">
    <property type="entry name" value="SAM_VTS1_fungal"/>
    <property type="match status" value="1"/>
</dbReference>
<organism evidence="14 15">
    <name type="scientific">Pneumocystis carinii (strain B80)</name>
    <name type="common">Rat pneumocystis pneumonia agent</name>
    <name type="synonym">Pneumocystis carinii f. sp. carinii</name>
    <dbReference type="NCBI Taxonomy" id="1408658"/>
    <lineage>
        <taxon>Eukaryota</taxon>
        <taxon>Fungi</taxon>
        <taxon>Dikarya</taxon>
        <taxon>Ascomycota</taxon>
        <taxon>Taphrinomycotina</taxon>
        <taxon>Pneumocystomycetes</taxon>
        <taxon>Pneumocystaceae</taxon>
        <taxon>Pneumocystis</taxon>
    </lineage>
</organism>
<evidence type="ECO:0000256" key="10">
    <source>
        <dbReference type="ARBA" id="ARBA00024136"/>
    </source>
</evidence>
<name>A0A0W4ZGZ1_PNEC8</name>
<dbReference type="VEuPathDB" id="FungiDB:T552_02078"/>
<dbReference type="AlphaFoldDB" id="A0A0W4ZGZ1"/>
<evidence type="ECO:0000256" key="11">
    <source>
        <dbReference type="ARBA" id="ARBA00054767"/>
    </source>
</evidence>
<keyword evidence="7" id="KW-0694">RNA-binding</keyword>
<evidence type="ECO:0000256" key="1">
    <source>
        <dbReference type="ARBA" id="ARBA00004201"/>
    </source>
</evidence>
<dbReference type="OrthoDB" id="2155283at2759"/>
<dbReference type="PROSITE" id="PS50105">
    <property type="entry name" value="SAM_DOMAIN"/>
    <property type="match status" value="1"/>
</dbReference>
<gene>
    <name evidence="14" type="ORF">T552_02078</name>
</gene>
<evidence type="ECO:0000256" key="2">
    <source>
        <dbReference type="ARBA" id="ARBA00004514"/>
    </source>
</evidence>
<dbReference type="GO" id="GO:0015031">
    <property type="term" value="P:protein transport"/>
    <property type="evidence" value="ECO:0007669"/>
    <property type="project" value="UniProtKB-KW"/>
</dbReference>
<evidence type="ECO:0000256" key="7">
    <source>
        <dbReference type="ARBA" id="ARBA00022884"/>
    </source>
</evidence>
<comment type="caution">
    <text evidence="14">The sequence shown here is derived from an EMBL/GenBank/DDBJ whole genome shotgun (WGS) entry which is preliminary data.</text>
</comment>
<evidence type="ECO:0000313" key="14">
    <source>
        <dbReference type="EMBL" id="KTW27637.1"/>
    </source>
</evidence>
<dbReference type="Proteomes" id="UP000054454">
    <property type="component" value="Unassembled WGS sequence"/>
</dbReference>
<keyword evidence="6" id="KW-0547">Nucleotide-binding</keyword>
<keyword evidence="8" id="KW-0653">Protein transport</keyword>
<evidence type="ECO:0000256" key="9">
    <source>
        <dbReference type="ARBA" id="ARBA00024046"/>
    </source>
</evidence>
<evidence type="ECO:0000256" key="6">
    <source>
        <dbReference type="ARBA" id="ARBA00022741"/>
    </source>
</evidence>
<dbReference type="Pfam" id="PF07647">
    <property type="entry name" value="SAM_2"/>
    <property type="match status" value="1"/>
</dbReference>
<keyword evidence="4" id="KW-0813">Transport</keyword>
<dbReference type="InterPro" id="IPR050897">
    <property type="entry name" value="SMAUG/VTS1_RNA-bind"/>
</dbReference>
<dbReference type="InterPro" id="IPR001660">
    <property type="entry name" value="SAM"/>
</dbReference>
<dbReference type="Gene3D" id="1.10.150.50">
    <property type="entry name" value="Transcription Factor, Ets-1"/>
    <property type="match status" value="1"/>
</dbReference>
<proteinExistence type="inferred from homology"/>
<evidence type="ECO:0000256" key="3">
    <source>
        <dbReference type="ARBA" id="ARBA00007325"/>
    </source>
</evidence>
<evidence type="ECO:0000256" key="4">
    <source>
        <dbReference type="ARBA" id="ARBA00022448"/>
    </source>
</evidence>
<sequence>MMSVTPTLEHHDKSSLKHLSSKIQRNCQIRTSFDLSNYSSPLSGRNNRPTSEVFLRTPQKTQMPEVAAFDKWLEDLQSYENTLEEMASASLDQNFKEELGAIEQWFRVLSEAERTAALYALLHQTTQVQIRFFITILQQMAHNDPMNAFLSPTNIDKDTIHNSLSGTMSQINHDRKNGTIMKLLSPSVNNSSSQIQNGSYLDAKAVNTMFPNASSTLANQKTRLNTNCNTSVFSDTHSQDTAPICNNNSPILLKQDVAPSPLWSQPLNKISENTPLGFNRPKSADTEKHQDTQQLNTIAANNSSSNSNYGEFSPFSPGGNWASMVNTPLVPMFSQTLSQSSDLKAATSKLSSLSLSMQNNDVVVLDTNVKKYHRGKNTLLSSATDKNGFNQHPTNVLMYTEHGHLHQMLSQRRVSSPLLSRKISPKSDSSIPPGFSEPSGWRMPISSHSNGYIPPFDVSSPLLRTEEYISDNSDAIVANRKGRRLTSKPPENPVNDLLLNDIPAWLRGLRLHKYSDNLGDMDWKELIEMTDEQLEMKGVAALGARRKLLKSFDQIKEARNLGKF</sequence>
<dbReference type="InterPro" id="IPR013761">
    <property type="entry name" value="SAM/pointed_sf"/>
</dbReference>
<dbReference type="GO" id="GO:0000289">
    <property type="term" value="P:nuclear-transcribed mRNA poly(A) tail shortening"/>
    <property type="evidence" value="ECO:0007669"/>
    <property type="project" value="TreeGrafter"/>
</dbReference>
<comment type="function">
    <text evidence="11">RNA-binding protein involved in post-transcriptional regulation through transcript degradation.</text>
</comment>
<dbReference type="Pfam" id="PF25479">
    <property type="entry name" value="Vts1"/>
    <property type="match status" value="1"/>
</dbReference>
<evidence type="ECO:0000256" key="12">
    <source>
        <dbReference type="ARBA" id="ARBA00073291"/>
    </source>
</evidence>
<dbReference type="GO" id="GO:0003729">
    <property type="term" value="F:mRNA binding"/>
    <property type="evidence" value="ECO:0007669"/>
    <property type="project" value="InterPro"/>
</dbReference>